<keyword evidence="2" id="KW-1185">Reference proteome</keyword>
<dbReference type="Gramene" id="RZC69806">
    <property type="protein sequence ID" value="RZC69806"/>
    <property type="gene ID" value="C5167_032952"/>
</dbReference>
<dbReference type="AlphaFoldDB" id="A0A4Y7KAH4"/>
<dbReference type="EMBL" id="CM010721">
    <property type="protein sequence ID" value="RZC69806.1"/>
    <property type="molecule type" value="Genomic_DNA"/>
</dbReference>
<accession>A0A4Y7KAH4</accession>
<protein>
    <submittedName>
        <fullName evidence="1">Uncharacterized protein</fullName>
    </submittedName>
</protein>
<gene>
    <name evidence="1" type="ORF">C5167_032952</name>
</gene>
<sequence>MVDIDLWEHHKDTLGHHLGKD</sequence>
<name>A0A4Y7KAH4_PAPSO</name>
<reference evidence="1 2" key="1">
    <citation type="journal article" date="2018" name="Science">
        <title>The opium poppy genome and morphinan production.</title>
        <authorList>
            <person name="Guo L."/>
            <person name="Winzer T."/>
            <person name="Yang X."/>
            <person name="Li Y."/>
            <person name="Ning Z."/>
            <person name="He Z."/>
            <person name="Teodor R."/>
            <person name="Lu Y."/>
            <person name="Bowser T.A."/>
            <person name="Graham I.A."/>
            <person name="Ye K."/>
        </authorList>
    </citation>
    <scope>NUCLEOTIDE SEQUENCE [LARGE SCALE GENOMIC DNA]</scope>
    <source>
        <strain evidence="2">cv. HN1</strain>
        <tissue evidence="1">Leaves</tissue>
    </source>
</reference>
<evidence type="ECO:0000313" key="2">
    <source>
        <dbReference type="Proteomes" id="UP000316621"/>
    </source>
</evidence>
<evidence type="ECO:0000313" key="1">
    <source>
        <dbReference type="EMBL" id="RZC69806.1"/>
    </source>
</evidence>
<organism evidence="1 2">
    <name type="scientific">Papaver somniferum</name>
    <name type="common">Opium poppy</name>
    <dbReference type="NCBI Taxonomy" id="3469"/>
    <lineage>
        <taxon>Eukaryota</taxon>
        <taxon>Viridiplantae</taxon>
        <taxon>Streptophyta</taxon>
        <taxon>Embryophyta</taxon>
        <taxon>Tracheophyta</taxon>
        <taxon>Spermatophyta</taxon>
        <taxon>Magnoliopsida</taxon>
        <taxon>Ranunculales</taxon>
        <taxon>Papaveraceae</taxon>
        <taxon>Papaveroideae</taxon>
        <taxon>Papaver</taxon>
    </lineage>
</organism>
<dbReference type="Proteomes" id="UP000316621">
    <property type="component" value="Chromosome 7"/>
</dbReference>
<proteinExistence type="predicted"/>